<dbReference type="EC" id="2.3.1.30" evidence="4 13"/>
<evidence type="ECO:0000256" key="12">
    <source>
        <dbReference type="ARBA" id="ARBA00049486"/>
    </source>
</evidence>
<evidence type="ECO:0000313" key="16">
    <source>
        <dbReference type="Proteomes" id="UP000715781"/>
    </source>
</evidence>
<evidence type="ECO:0000256" key="2">
    <source>
        <dbReference type="ARBA" id="ARBA00004876"/>
    </source>
</evidence>
<keyword evidence="6" id="KW-0963">Cytoplasm</keyword>
<dbReference type="CDD" id="cd03354">
    <property type="entry name" value="LbH_SAT"/>
    <property type="match status" value="1"/>
</dbReference>
<dbReference type="NCBIfam" id="NF041874">
    <property type="entry name" value="EPS_EpsC"/>
    <property type="match status" value="1"/>
</dbReference>
<dbReference type="InterPro" id="IPR018357">
    <property type="entry name" value="Hexapep_transf_CS"/>
</dbReference>
<keyword evidence="11 13" id="KW-0012">Acyltransferase</keyword>
<keyword evidence="8 13" id="KW-0808">Transferase</keyword>
<evidence type="ECO:0000256" key="5">
    <source>
        <dbReference type="ARBA" id="ARBA00018522"/>
    </source>
</evidence>
<dbReference type="SUPFAM" id="SSF51161">
    <property type="entry name" value="Trimeric LpxA-like enzymes"/>
    <property type="match status" value="1"/>
</dbReference>
<dbReference type="InterPro" id="IPR042122">
    <property type="entry name" value="Ser_AcTrfase_N_sf"/>
</dbReference>
<evidence type="ECO:0000313" key="15">
    <source>
        <dbReference type="EMBL" id="MBW4562257.1"/>
    </source>
</evidence>
<dbReference type="GO" id="GO:0006535">
    <property type="term" value="P:cysteine biosynthetic process from serine"/>
    <property type="evidence" value="ECO:0007669"/>
    <property type="project" value="InterPro"/>
</dbReference>
<keyword evidence="7" id="KW-0028">Amino-acid biosynthesis</keyword>
<dbReference type="Proteomes" id="UP000715781">
    <property type="component" value="Unassembled WGS sequence"/>
</dbReference>
<dbReference type="PROSITE" id="PS00101">
    <property type="entry name" value="HEXAPEP_TRANSFERASES"/>
    <property type="match status" value="1"/>
</dbReference>
<dbReference type="PANTHER" id="PTHR42811">
    <property type="entry name" value="SERINE ACETYLTRANSFERASE"/>
    <property type="match status" value="1"/>
</dbReference>
<name>A0A951Q0Q3_9NOST</name>
<protein>
    <recommendedName>
        <fullName evidence="5 13">Serine acetyltransferase</fullName>
        <ecNumber evidence="4 13">2.3.1.30</ecNumber>
    </recommendedName>
</protein>
<evidence type="ECO:0000256" key="9">
    <source>
        <dbReference type="ARBA" id="ARBA00022737"/>
    </source>
</evidence>
<evidence type="ECO:0000256" key="7">
    <source>
        <dbReference type="ARBA" id="ARBA00022605"/>
    </source>
</evidence>
<dbReference type="PIRSF" id="PIRSF000441">
    <property type="entry name" value="CysE"/>
    <property type="match status" value="1"/>
</dbReference>
<gene>
    <name evidence="15" type="primary">cysE</name>
    <name evidence="15" type="ORF">KME32_14100</name>
</gene>
<evidence type="ECO:0000256" key="1">
    <source>
        <dbReference type="ARBA" id="ARBA00004496"/>
    </source>
</evidence>
<reference evidence="15" key="1">
    <citation type="submission" date="2021-05" db="EMBL/GenBank/DDBJ databases">
        <authorList>
            <person name="Pietrasiak N."/>
            <person name="Ward R."/>
            <person name="Stajich J.E."/>
            <person name="Kurbessoian T."/>
        </authorList>
    </citation>
    <scope>NUCLEOTIDE SEQUENCE</scope>
    <source>
        <strain evidence="15">JT2-VF2</strain>
    </source>
</reference>
<evidence type="ECO:0000256" key="6">
    <source>
        <dbReference type="ARBA" id="ARBA00022490"/>
    </source>
</evidence>
<dbReference type="InterPro" id="IPR045304">
    <property type="entry name" value="LbH_SAT"/>
</dbReference>
<dbReference type="InterPro" id="IPR001451">
    <property type="entry name" value="Hexapep"/>
</dbReference>
<evidence type="ECO:0000256" key="14">
    <source>
        <dbReference type="SAM" id="Coils"/>
    </source>
</evidence>
<organism evidence="15 16">
    <name type="scientific">Mojavia pulchra JT2-VF2</name>
    <dbReference type="NCBI Taxonomy" id="287848"/>
    <lineage>
        <taxon>Bacteria</taxon>
        <taxon>Bacillati</taxon>
        <taxon>Cyanobacteriota</taxon>
        <taxon>Cyanophyceae</taxon>
        <taxon>Nostocales</taxon>
        <taxon>Nostocaceae</taxon>
    </lineage>
</organism>
<dbReference type="NCBIfam" id="TIGR01172">
    <property type="entry name" value="cysE"/>
    <property type="match status" value="1"/>
</dbReference>
<evidence type="ECO:0000256" key="8">
    <source>
        <dbReference type="ARBA" id="ARBA00022679"/>
    </source>
</evidence>
<evidence type="ECO:0000256" key="4">
    <source>
        <dbReference type="ARBA" id="ARBA00013266"/>
    </source>
</evidence>
<evidence type="ECO:0000256" key="13">
    <source>
        <dbReference type="PIRNR" id="PIRNR000441"/>
    </source>
</evidence>
<accession>A0A951Q0Q3</accession>
<dbReference type="GO" id="GO:0009001">
    <property type="term" value="F:serine O-acetyltransferase activity"/>
    <property type="evidence" value="ECO:0007669"/>
    <property type="project" value="UniProtKB-EC"/>
</dbReference>
<evidence type="ECO:0000256" key="11">
    <source>
        <dbReference type="ARBA" id="ARBA00023315"/>
    </source>
</evidence>
<comment type="catalytic activity">
    <reaction evidence="12 13">
        <text>L-serine + acetyl-CoA = O-acetyl-L-serine + CoA</text>
        <dbReference type="Rhea" id="RHEA:24560"/>
        <dbReference type="ChEBI" id="CHEBI:33384"/>
        <dbReference type="ChEBI" id="CHEBI:57287"/>
        <dbReference type="ChEBI" id="CHEBI:57288"/>
        <dbReference type="ChEBI" id="CHEBI:58340"/>
        <dbReference type="EC" id="2.3.1.30"/>
    </reaction>
</comment>
<dbReference type="GO" id="GO:0043886">
    <property type="term" value="F:structural constituent of carboxysome shell"/>
    <property type="evidence" value="ECO:0007669"/>
    <property type="project" value="UniProtKB-ARBA"/>
</dbReference>
<dbReference type="EMBL" id="JAHHHN010000007">
    <property type="protein sequence ID" value="MBW4562257.1"/>
    <property type="molecule type" value="Genomic_DNA"/>
</dbReference>
<feature type="coiled-coil region" evidence="14">
    <location>
        <begin position="221"/>
        <end position="248"/>
    </location>
</feature>
<comment type="subcellular location">
    <subcellularLocation>
        <location evidence="1">Cytoplasm</location>
    </subcellularLocation>
</comment>
<dbReference type="Gene3D" id="2.160.10.10">
    <property type="entry name" value="Hexapeptide repeat proteins"/>
    <property type="match status" value="1"/>
</dbReference>
<dbReference type="AlphaFoldDB" id="A0A951Q0Q3"/>
<dbReference type="GO" id="GO:0031470">
    <property type="term" value="C:carboxysome"/>
    <property type="evidence" value="ECO:0007669"/>
    <property type="project" value="UniProtKB-ARBA"/>
</dbReference>
<dbReference type="FunFam" id="1.10.3130.10:FF:000003">
    <property type="entry name" value="Serine acetyltransferase"/>
    <property type="match status" value="1"/>
</dbReference>
<dbReference type="FunFam" id="2.160.10.10:FF:000007">
    <property type="entry name" value="Serine acetyltransferase"/>
    <property type="match status" value="1"/>
</dbReference>
<keyword evidence="9" id="KW-0677">Repeat</keyword>
<comment type="caution">
    <text evidence="15">The sequence shown here is derived from an EMBL/GenBank/DDBJ whole genome shotgun (WGS) entry which is preliminary data.</text>
</comment>
<sequence>MQQILDSIKNSKTASKPDSANTFLLKNLLSGYFFEPLLSDFRIIFERDPAARNWLEVIFCYPGLHAICLHRLAHWLHQRGVAFFPRLISHLGRFFTGIEIHPGAKIGKGVFIDHGMGVVIGETAIVGDYTLIYQGVTLGGTGKESGKRHPTVGKNVVVGAGAKVLGNIQIGDRVRVGAGSVVLRDVPTDSTVVGIPGRIISRNQGEPLEHGKLPDVEASMIRSLLSRIEQLEQQLQSLSSQKKDEVRQ</sequence>
<dbReference type="Pfam" id="PF00132">
    <property type="entry name" value="Hexapep"/>
    <property type="match status" value="1"/>
</dbReference>
<dbReference type="InterPro" id="IPR011004">
    <property type="entry name" value="Trimer_LpxA-like_sf"/>
</dbReference>
<evidence type="ECO:0000256" key="10">
    <source>
        <dbReference type="ARBA" id="ARBA00023192"/>
    </source>
</evidence>
<keyword evidence="10" id="KW-0198">Cysteine biosynthesis</keyword>
<dbReference type="GO" id="GO:0005737">
    <property type="term" value="C:cytoplasm"/>
    <property type="evidence" value="ECO:0007669"/>
    <property type="project" value="UniProtKB-SubCell"/>
</dbReference>
<dbReference type="InterPro" id="IPR053376">
    <property type="entry name" value="Serine_acetyltransferase"/>
</dbReference>
<dbReference type="InterPro" id="IPR005881">
    <property type="entry name" value="Ser_O-AcTrfase"/>
</dbReference>
<comment type="pathway">
    <text evidence="2">Amino-acid biosynthesis; L-cysteine biosynthesis; L-cysteine from L-serine: step 1/2.</text>
</comment>
<dbReference type="Gene3D" id="1.10.3130.10">
    <property type="entry name" value="serine acetyltransferase, domain 1"/>
    <property type="match status" value="1"/>
</dbReference>
<proteinExistence type="inferred from homology"/>
<reference evidence="15" key="2">
    <citation type="journal article" date="2022" name="Microbiol. Resour. Announc.">
        <title>Metagenome Sequencing to Explore Phylogenomics of Terrestrial Cyanobacteria.</title>
        <authorList>
            <person name="Ward R.D."/>
            <person name="Stajich J.E."/>
            <person name="Johansen J.R."/>
            <person name="Huntemann M."/>
            <person name="Clum A."/>
            <person name="Foster B."/>
            <person name="Foster B."/>
            <person name="Roux S."/>
            <person name="Palaniappan K."/>
            <person name="Varghese N."/>
            <person name="Mukherjee S."/>
            <person name="Reddy T.B.K."/>
            <person name="Daum C."/>
            <person name="Copeland A."/>
            <person name="Chen I.A."/>
            <person name="Ivanova N.N."/>
            <person name="Kyrpides N.C."/>
            <person name="Shapiro N."/>
            <person name="Eloe-Fadrosh E.A."/>
            <person name="Pietrasiak N."/>
        </authorList>
    </citation>
    <scope>NUCLEOTIDE SEQUENCE</scope>
    <source>
        <strain evidence="15">JT2-VF2</strain>
    </source>
</reference>
<comment type="similarity">
    <text evidence="3 13">Belongs to the transferase hexapeptide repeat family.</text>
</comment>
<keyword evidence="14" id="KW-0175">Coiled coil</keyword>
<evidence type="ECO:0000256" key="3">
    <source>
        <dbReference type="ARBA" id="ARBA00007274"/>
    </source>
</evidence>